<protein>
    <recommendedName>
        <fullName evidence="3">DRBM domain-containing protein</fullName>
    </recommendedName>
</protein>
<dbReference type="VEuPathDB" id="VectorBase:MDOA012710"/>
<evidence type="ECO:0000256" key="2">
    <source>
        <dbReference type="PROSITE-ProRule" id="PRU00266"/>
    </source>
</evidence>
<organism evidence="4">
    <name type="scientific">Musca domestica</name>
    <name type="common">House fly</name>
    <dbReference type="NCBI Taxonomy" id="7370"/>
    <lineage>
        <taxon>Eukaryota</taxon>
        <taxon>Metazoa</taxon>
        <taxon>Ecdysozoa</taxon>
        <taxon>Arthropoda</taxon>
        <taxon>Hexapoda</taxon>
        <taxon>Insecta</taxon>
        <taxon>Pterygota</taxon>
        <taxon>Neoptera</taxon>
        <taxon>Endopterygota</taxon>
        <taxon>Diptera</taxon>
        <taxon>Brachycera</taxon>
        <taxon>Muscomorpha</taxon>
        <taxon>Muscoidea</taxon>
        <taxon>Muscidae</taxon>
        <taxon>Musca</taxon>
    </lineage>
</organism>
<dbReference type="GO" id="GO:0003725">
    <property type="term" value="F:double-stranded RNA binding"/>
    <property type="evidence" value="ECO:0007669"/>
    <property type="project" value="TreeGrafter"/>
</dbReference>
<dbReference type="STRING" id="7370.A0A1I8N8M0"/>
<dbReference type="GO" id="GO:0005737">
    <property type="term" value="C:cytoplasm"/>
    <property type="evidence" value="ECO:0007669"/>
    <property type="project" value="TreeGrafter"/>
</dbReference>
<reference evidence="4" key="1">
    <citation type="submission" date="2020-05" db="UniProtKB">
        <authorList>
            <consortium name="EnsemblMetazoa"/>
        </authorList>
    </citation>
    <scope>IDENTIFICATION</scope>
    <source>
        <strain evidence="4">Aabys</strain>
    </source>
</reference>
<dbReference type="eggNOG" id="KOG3732">
    <property type="taxonomic scope" value="Eukaryota"/>
</dbReference>
<dbReference type="GO" id="GO:0070578">
    <property type="term" value="C:RISC-loading complex"/>
    <property type="evidence" value="ECO:0007669"/>
    <property type="project" value="TreeGrafter"/>
</dbReference>
<accession>A0A1I8N8M0</accession>
<keyword evidence="1 2" id="KW-0694">RNA-binding</keyword>
<dbReference type="Pfam" id="PF00035">
    <property type="entry name" value="dsrm"/>
    <property type="match status" value="2"/>
</dbReference>
<dbReference type="KEGG" id="mde:101892962"/>
<evidence type="ECO:0000256" key="1">
    <source>
        <dbReference type="ARBA" id="ARBA00022884"/>
    </source>
</evidence>
<dbReference type="SUPFAM" id="SSF54768">
    <property type="entry name" value="dsRNA-binding domain-like"/>
    <property type="match status" value="2"/>
</dbReference>
<name>A0A1I8N8M0_MUSDO</name>
<dbReference type="RefSeq" id="XP_005182770.2">
    <property type="nucleotide sequence ID" value="XM_005182713.4"/>
</dbReference>
<dbReference type="InterPro" id="IPR051247">
    <property type="entry name" value="RLC_Component"/>
</dbReference>
<dbReference type="PANTHER" id="PTHR46205">
    <property type="entry name" value="LOQUACIOUS, ISOFORM B"/>
    <property type="match status" value="1"/>
</dbReference>
<dbReference type="GO" id="GO:0070920">
    <property type="term" value="P:regulation of regulatory ncRNA processing"/>
    <property type="evidence" value="ECO:0007669"/>
    <property type="project" value="TreeGrafter"/>
</dbReference>
<dbReference type="VEuPathDB" id="VectorBase:MDOMA2_000342"/>
<dbReference type="SMART" id="SM00358">
    <property type="entry name" value="DSRM"/>
    <property type="match status" value="2"/>
</dbReference>
<dbReference type="PROSITE" id="PS50137">
    <property type="entry name" value="DS_RBD"/>
    <property type="match status" value="2"/>
</dbReference>
<dbReference type="OrthoDB" id="5961559at2759"/>
<dbReference type="GO" id="GO:0016442">
    <property type="term" value="C:RISC complex"/>
    <property type="evidence" value="ECO:0007669"/>
    <property type="project" value="TreeGrafter"/>
</dbReference>
<dbReference type="Gene3D" id="3.30.160.20">
    <property type="match status" value="2"/>
</dbReference>
<feature type="domain" description="DRBM" evidence="3">
    <location>
        <begin position="5"/>
        <end position="70"/>
    </location>
</feature>
<dbReference type="PANTHER" id="PTHR46205:SF4">
    <property type="entry name" value="LD06392P"/>
    <property type="match status" value="1"/>
</dbReference>
<dbReference type="GO" id="GO:0035197">
    <property type="term" value="F:siRNA binding"/>
    <property type="evidence" value="ECO:0007669"/>
    <property type="project" value="TreeGrafter"/>
</dbReference>
<gene>
    <name evidence="4" type="primary">101892962</name>
</gene>
<evidence type="ECO:0000259" key="3">
    <source>
        <dbReference type="PROSITE" id="PS50137"/>
    </source>
</evidence>
<dbReference type="EnsemblMetazoa" id="MDOA012710-RA">
    <property type="protein sequence ID" value="MDOA012710-PA"/>
    <property type="gene ID" value="MDOA012710"/>
</dbReference>
<dbReference type="GO" id="GO:0005634">
    <property type="term" value="C:nucleus"/>
    <property type="evidence" value="ECO:0007669"/>
    <property type="project" value="TreeGrafter"/>
</dbReference>
<dbReference type="InterPro" id="IPR014720">
    <property type="entry name" value="dsRBD_dom"/>
</dbReference>
<proteinExistence type="predicted"/>
<sequence length="299" mass="34073">MATKSSVSALQEYCAKHKIPPPTYDFIDAEDGTSFICRAQVMNIEADGHGRSKRDAKHTAAMNLIKRVRIDNPDIENIRPVEHVQIPPIDMIVTLRDYCVQRQHPLPVFEIVQQGGPPDAPEFIAMCSVASIRRYGVSDKKKDAKQIAAAKIFEIIFDGTPTNESEMQVSPIDTKIDDIESERYQKFKTYRELTESGIDDPPGVLLCDRHNYFTKFHDCLKKAAKEVLNSDLYGEDRENQVKDLLHALKITPRSKKVPSEKSVEPLIQIELDCEYDVFFANFAGLVYKDILEYFQDMLD</sequence>
<feature type="domain" description="DRBM" evidence="3">
    <location>
        <begin position="90"/>
        <end position="158"/>
    </location>
</feature>
<dbReference type="GO" id="GO:0030422">
    <property type="term" value="P:siRNA processing"/>
    <property type="evidence" value="ECO:0007669"/>
    <property type="project" value="TreeGrafter"/>
</dbReference>
<evidence type="ECO:0000313" key="4">
    <source>
        <dbReference type="EnsemblMetazoa" id="MDOA012710-PA"/>
    </source>
</evidence>
<dbReference type="AlphaFoldDB" id="A0A1I8N8M0"/>